<protein>
    <submittedName>
        <fullName evidence="2">Uncharacterized protein</fullName>
    </submittedName>
</protein>
<comment type="caution">
    <text evidence="2">The sequence shown here is derived from an EMBL/GenBank/DDBJ whole genome shotgun (WGS) entry which is preliminary data.</text>
</comment>
<gene>
    <name evidence="2" type="ORF">GCM10010368_27890</name>
</gene>
<feature type="region of interest" description="Disordered" evidence="1">
    <location>
        <begin position="1"/>
        <end position="72"/>
    </location>
</feature>
<sequence>MYRGVPGDVGDVARAGTGIRRTPDADFGDASSAGTPVMALSWSRPVSAVRRRTGDERRGPPLQFSRRRLTSA</sequence>
<keyword evidence="3" id="KW-1185">Reference proteome</keyword>
<accession>A0ABN3EIB4</accession>
<name>A0ABN3EIB4_9ACTN</name>
<evidence type="ECO:0000313" key="3">
    <source>
        <dbReference type="Proteomes" id="UP001500442"/>
    </source>
</evidence>
<reference evidence="2 3" key="1">
    <citation type="journal article" date="2019" name="Int. J. Syst. Evol. Microbiol.">
        <title>The Global Catalogue of Microorganisms (GCM) 10K type strain sequencing project: providing services to taxonomists for standard genome sequencing and annotation.</title>
        <authorList>
            <consortium name="The Broad Institute Genomics Platform"/>
            <consortium name="The Broad Institute Genome Sequencing Center for Infectious Disease"/>
            <person name="Wu L."/>
            <person name="Ma J."/>
        </authorList>
    </citation>
    <scope>NUCLEOTIDE SEQUENCE [LARGE SCALE GENOMIC DNA]</scope>
    <source>
        <strain evidence="2 3">JCM 4823</strain>
    </source>
</reference>
<proteinExistence type="predicted"/>
<dbReference type="Proteomes" id="UP001500442">
    <property type="component" value="Unassembled WGS sequence"/>
</dbReference>
<dbReference type="EMBL" id="BAAASN010000005">
    <property type="protein sequence ID" value="GAA2259471.1"/>
    <property type="molecule type" value="Genomic_DNA"/>
</dbReference>
<organism evidence="2 3">
    <name type="scientific">Streptomyces roseiscleroticus</name>
    <dbReference type="NCBI Taxonomy" id="1972"/>
    <lineage>
        <taxon>Bacteria</taxon>
        <taxon>Bacillati</taxon>
        <taxon>Actinomycetota</taxon>
        <taxon>Actinomycetes</taxon>
        <taxon>Kitasatosporales</taxon>
        <taxon>Streptomycetaceae</taxon>
        <taxon>Streptomyces</taxon>
    </lineage>
</organism>
<evidence type="ECO:0000256" key="1">
    <source>
        <dbReference type="SAM" id="MobiDB-lite"/>
    </source>
</evidence>
<evidence type="ECO:0000313" key="2">
    <source>
        <dbReference type="EMBL" id="GAA2259471.1"/>
    </source>
</evidence>